<evidence type="ECO:0000256" key="1">
    <source>
        <dbReference type="ARBA" id="ARBA00022884"/>
    </source>
</evidence>
<feature type="region of interest" description="Disordered" evidence="2">
    <location>
        <begin position="271"/>
        <end position="313"/>
    </location>
</feature>
<feature type="compositionally biased region" description="Basic and acidic residues" evidence="2">
    <location>
        <begin position="918"/>
        <end position="932"/>
    </location>
</feature>
<dbReference type="KEGG" id="ccac:CcaHIS019_0701060"/>
<dbReference type="PANTHER" id="PTHR11439:SF463">
    <property type="entry name" value="REVERSE TRANSCRIPTASE TY1_COPIA-TYPE DOMAIN-CONTAINING PROTEIN"/>
    <property type="match status" value="1"/>
</dbReference>
<feature type="domain" description="Integrase catalytic" evidence="3">
    <location>
        <begin position="627"/>
        <end position="806"/>
    </location>
</feature>
<evidence type="ECO:0000313" key="5">
    <source>
        <dbReference type="Proteomes" id="UP001233271"/>
    </source>
</evidence>
<name>A0AA48L9L2_9TREE</name>
<dbReference type="Pfam" id="PF07727">
    <property type="entry name" value="RVT_2"/>
    <property type="match status" value="1"/>
</dbReference>
<dbReference type="InterPro" id="IPR001584">
    <property type="entry name" value="Integrase_cat-core"/>
</dbReference>
<feature type="region of interest" description="Disordered" evidence="2">
    <location>
        <begin position="918"/>
        <end position="937"/>
    </location>
</feature>
<dbReference type="SUPFAM" id="SSF56672">
    <property type="entry name" value="DNA/RNA polymerases"/>
    <property type="match status" value="1"/>
</dbReference>
<keyword evidence="1" id="KW-0694">RNA-binding</keyword>
<evidence type="ECO:0000313" key="4">
    <source>
        <dbReference type="EMBL" id="BEI94534.1"/>
    </source>
</evidence>
<proteinExistence type="predicted"/>
<dbReference type="GO" id="GO:0005634">
    <property type="term" value="C:nucleus"/>
    <property type="evidence" value="ECO:0007669"/>
    <property type="project" value="UniProtKB-ARBA"/>
</dbReference>
<organism evidence="4 5">
    <name type="scientific">Cutaneotrichosporon cavernicola</name>
    <dbReference type="NCBI Taxonomy" id="279322"/>
    <lineage>
        <taxon>Eukaryota</taxon>
        <taxon>Fungi</taxon>
        <taxon>Dikarya</taxon>
        <taxon>Basidiomycota</taxon>
        <taxon>Agaricomycotina</taxon>
        <taxon>Tremellomycetes</taxon>
        <taxon>Trichosporonales</taxon>
        <taxon>Trichosporonaceae</taxon>
        <taxon>Cutaneotrichosporon</taxon>
    </lineage>
</organism>
<dbReference type="GeneID" id="85498404"/>
<dbReference type="Gene3D" id="3.30.420.10">
    <property type="entry name" value="Ribonuclease H-like superfamily/Ribonuclease H"/>
    <property type="match status" value="1"/>
</dbReference>
<accession>A0AA48L9L2</accession>
<dbReference type="CDD" id="cd09272">
    <property type="entry name" value="RNase_HI_RT_Ty1"/>
    <property type="match status" value="1"/>
</dbReference>
<dbReference type="PROSITE" id="PS50994">
    <property type="entry name" value="INTEGRASE"/>
    <property type="match status" value="1"/>
</dbReference>
<dbReference type="GO" id="GO:0003723">
    <property type="term" value="F:RNA binding"/>
    <property type="evidence" value="ECO:0007669"/>
    <property type="project" value="UniProtKB-KW"/>
</dbReference>
<dbReference type="InterPro" id="IPR012337">
    <property type="entry name" value="RNaseH-like_sf"/>
</dbReference>
<dbReference type="EMBL" id="AP028218">
    <property type="protein sequence ID" value="BEI94534.1"/>
    <property type="molecule type" value="Genomic_DNA"/>
</dbReference>
<dbReference type="Proteomes" id="UP001233271">
    <property type="component" value="Chromosome 7a"/>
</dbReference>
<gene>
    <name evidence="4" type="ORF">CcaverHIS019_0701060</name>
</gene>
<dbReference type="GO" id="GO:0015074">
    <property type="term" value="P:DNA integration"/>
    <property type="evidence" value="ECO:0007669"/>
    <property type="project" value="InterPro"/>
</dbReference>
<dbReference type="RefSeq" id="XP_060459799.1">
    <property type="nucleotide sequence ID" value="XM_060603513.1"/>
</dbReference>
<dbReference type="Pfam" id="PF14223">
    <property type="entry name" value="Retrotran_gag_2"/>
    <property type="match status" value="1"/>
</dbReference>
<dbReference type="InterPro" id="IPR043502">
    <property type="entry name" value="DNA/RNA_pol_sf"/>
</dbReference>
<dbReference type="InterPro" id="IPR036397">
    <property type="entry name" value="RNaseH_sf"/>
</dbReference>
<dbReference type="InterPro" id="IPR013103">
    <property type="entry name" value="RVT_2"/>
</dbReference>
<protein>
    <recommendedName>
        <fullName evidence="3">Integrase catalytic domain-containing protein</fullName>
    </recommendedName>
</protein>
<keyword evidence="5" id="KW-1185">Reference proteome</keyword>
<dbReference type="PANTHER" id="PTHR11439">
    <property type="entry name" value="GAG-POL-RELATED RETROTRANSPOSON"/>
    <property type="match status" value="1"/>
</dbReference>
<evidence type="ECO:0000259" key="3">
    <source>
        <dbReference type="PROSITE" id="PS50994"/>
    </source>
</evidence>
<reference evidence="4" key="1">
    <citation type="journal article" date="2023" name="BMC Genomics">
        <title>Chromosome-level genome assemblies of Cutaneotrichosporon spp. (Trichosporonales, Basidiomycota) reveal imbalanced evolution between nucleotide sequences and chromosome synteny.</title>
        <authorList>
            <person name="Kobayashi Y."/>
            <person name="Kayamori A."/>
            <person name="Aoki K."/>
            <person name="Shiwa Y."/>
            <person name="Matsutani M."/>
            <person name="Fujita N."/>
            <person name="Sugita T."/>
            <person name="Iwasaki W."/>
            <person name="Tanaka N."/>
            <person name="Takashima M."/>
        </authorList>
    </citation>
    <scope>NUCLEOTIDE SEQUENCE</scope>
    <source>
        <strain evidence="4">HIS019</strain>
    </source>
</reference>
<sequence>MSESQLLKPSEIKANVPKLKNHGNFHQWNLKLKSQLRICGIVNYLHEETRPVEPHRVTNVSNLANSLKAALACHEDEIDAESPPKVLDFKDNESSEPIGVRMLSTDELRQWQYWATRESRTRSALEDTLDDSIAPLYNYHKSAHEMYAAICDVYRPMDDTQLADQYIRQLNALKLKKDCKSKDLLKHLTAFNELNSKIITYGTCLSDAELVRLFTGSLTVTERLHVGTAVNANTERTFKVWQREFANYVCLLQLDEPVITKSTGSSLISATIDTSQSAKPARSDRNRRGRGNSTATFNRNTAGGSGDRKTAPRTYNEDQIKQMEANGNWCKIHERSGHSTKDCGALKFSSKILEYSKLEPRDNMSTSSPKNKTGPNGKVGLSAAICASTTSTNPFQDPTILRFLVDNGSDIHLAGSVKHLINVRKLSEPKRVGLGFTNNFITITHIGDMPLKLEHGTVTFHDVHVSSDTYGRILSQRQLVEEGWTVDTDDGMYMKNKIAHLTLEKLPAHLRHTFLSFDVDTDVADGTTTEEKEEEDENDNVIMSHVTATSTATIAATVAPITLTRPDGIKLVDIHYRLGHLSRTKMLELINKGLVDGVTKEDVKDDKWKTIDCPHCAPFKTAALPRTGPSPRGNAWGEMVHCDIKGPINPVSFDDQKYLCSIISDVARHREFHPIKTKAMAGPILRQYIKVLQTMTGLTVKIVRTDGGGEFNSLEMRRFYADMGIQHHVSPPGDPALNGPIERFNRTAAEHQTAILNASNMDTKYWLYSAVYTSNILNMTTFLDDGCTAYEAFNGRPPNLANIRPFGERVHVRMRLLKKDDDNFTFERVRSLPGRVLAREPRFSAWWVLLNNDTVTLGRDLYQFNPVDRSQPMVPFPDDYHDTQSDPDVDLTGITGDNANEDTIEDEEERVIQIRQQIEHVRPEQEQQRAEDSAGTTSLDNNIATFVVLDAFRDEEGDYSIVTFEELGVNNVDDIIATVRPISDADADADDNLEPVSVAEAMAGPDAEKWRDAMRREIEQFNNKNTWVETTLPDGRRAITAKWVFKRKRDADGNITKFKARLVARGFTQIHGVDYDETYAPVARMSSLRLLFTIAAVYNLELGQIDVEGAYLNGVIEEEIYLNTPPGVRLSDPNADVFRITGSLYGLKQSGRVWWIELNTRLTAMGFQRCPDEWGLYCRNNNGTRAYISAYVDDIICATSTKEEFNDIKTAMRNHWTITDLGEPQYILGVRVDRDRLLRTITLSQPTYVENVSERFNISTRGAGRNAPLPVSSKTYGELLTDADTTDELTAERRTYYQEIVGTIQWIAGATRPDMAFSAGFLGRASNAPTERTLALAERALSYLAHTKTTGITLGGKTTPLEVYADADHASCLQTRRSTTGIVTYFHDSPVTWSSRRQATVSQSSAEAEFIAASEGAREAIWLRRVLDHLGFPQQGPTPLYIDNEAAIKLGDRPTAFPLNKHIDIRKHMLREYVSERYIKLRFIKTSKQRADVLTKPLAGPSHQLARTHLRLTQIL</sequence>
<dbReference type="SUPFAM" id="SSF53098">
    <property type="entry name" value="Ribonuclease H-like"/>
    <property type="match status" value="1"/>
</dbReference>
<evidence type="ECO:0000256" key="2">
    <source>
        <dbReference type="SAM" id="MobiDB-lite"/>
    </source>
</evidence>